<organism evidence="3 4">
    <name type="scientific">Lacihabitans lacunae</name>
    <dbReference type="NCBI Taxonomy" id="1028214"/>
    <lineage>
        <taxon>Bacteria</taxon>
        <taxon>Pseudomonadati</taxon>
        <taxon>Bacteroidota</taxon>
        <taxon>Cytophagia</taxon>
        <taxon>Cytophagales</taxon>
        <taxon>Leadbetterellaceae</taxon>
        <taxon>Lacihabitans</taxon>
    </lineage>
</organism>
<dbReference type="SUPFAM" id="SSF55486">
    <property type="entry name" value="Metalloproteases ('zincins'), catalytic domain"/>
    <property type="match status" value="1"/>
</dbReference>
<dbReference type="EMBL" id="JBHRYQ010000001">
    <property type="protein sequence ID" value="MFC3809717.1"/>
    <property type="molecule type" value="Genomic_DNA"/>
</dbReference>
<proteinExistence type="predicted"/>
<dbReference type="InterPro" id="IPR026444">
    <property type="entry name" value="Secre_tail"/>
</dbReference>
<dbReference type="NCBIfam" id="TIGR04183">
    <property type="entry name" value="Por_Secre_tail"/>
    <property type="match status" value="1"/>
</dbReference>
<dbReference type="Proteomes" id="UP001595616">
    <property type="component" value="Unassembled WGS sequence"/>
</dbReference>
<dbReference type="InterPro" id="IPR024079">
    <property type="entry name" value="MetalloPept_cat_dom_sf"/>
</dbReference>
<reference evidence="4" key="1">
    <citation type="journal article" date="2019" name="Int. J. Syst. Evol. Microbiol.">
        <title>The Global Catalogue of Microorganisms (GCM) 10K type strain sequencing project: providing services to taxonomists for standard genome sequencing and annotation.</title>
        <authorList>
            <consortium name="The Broad Institute Genomics Platform"/>
            <consortium name="The Broad Institute Genome Sequencing Center for Infectious Disease"/>
            <person name="Wu L."/>
            <person name="Ma J."/>
        </authorList>
    </citation>
    <scope>NUCLEOTIDE SEQUENCE [LARGE SCALE GENOMIC DNA]</scope>
    <source>
        <strain evidence="4">CECT 7956</strain>
    </source>
</reference>
<evidence type="ECO:0000259" key="2">
    <source>
        <dbReference type="Pfam" id="PF18962"/>
    </source>
</evidence>
<evidence type="ECO:0000256" key="1">
    <source>
        <dbReference type="SAM" id="SignalP"/>
    </source>
</evidence>
<protein>
    <submittedName>
        <fullName evidence="3">T9SS type A sorting domain-containing protein</fullName>
    </submittedName>
</protein>
<feature type="domain" description="Secretion system C-terminal sorting" evidence="2">
    <location>
        <begin position="803"/>
        <end position="879"/>
    </location>
</feature>
<evidence type="ECO:0000313" key="3">
    <source>
        <dbReference type="EMBL" id="MFC3809717.1"/>
    </source>
</evidence>
<sequence length="881" mass="96634">MKKNIYLLVAILSCYGAIAQQRYNFKPEHIKGQDVVCPASFVDRPSFVDTHPELKQKMQNKYAKVSANQGATFIVKYVGFPDDAKAAFQRAVDIWAAALNSTVPIRVTAYWQDLGANVLGAANTNDYYRNFIGAKEVNTFYPLALAEKLAGKDLNSINEDDIFCRFNSKIPWYYGTSENIPFGTFDFTSIVLHELGHGLGFVGSMRVSGTQGFYGFGTTLHTIYDKYLETGTTGKALIDTSTYKNPSNLLKSALTSEDIFFVSPRTATTDKSKKVVIYAPNPWEDGSSISHLDDATYGTGGINSLMTPTASLREKNLEPGPIALNMFYDMGWKGTSIAHTPIKDFKAVSSVTIEAKVITDTTFNSDKIKLVYVLNGLSAAKAVEVKMTPKTAGSNIYVANITIPAGTGLVQYYITADDNYGFTVTSPANGGLTTGKLFWEFEIGKTDVFGPVIEHYQPEILPSTSPVSLLANVVDDYQEGIDTVYVNYFVNGVQKAPIGLKKYNILTDNILFTQGSADERAYLGENIIKDLKSGDLVKYQIIATDKSGNKTTIPTIYAGLNQNDKPVDTFYEFTVTDIVATPVNDYSTDFENASADFATIGFSVNQPANFSSKGLHTSHPYTNGLGLLDPVSGNPYLSFDKSEIAMLKIPIVLKSTGATITYDEVVLVEPGDAGSTYGSTSFYDYVVVEGSFDGSFWFPLQDGYDSRIDASFQKTYEGSFSSGTAPNSTAVGTQSMVKKRTLNIYGGDELTTADAGQTMLLRFRLHSDQWTAGWGWSIDNLYVQKAAPVITANEPVNIRGLQIYPNPSSNYLDVNFEVSKPQTIKMEIFSLTGTTMYSENIPVVETTLQHRINLGNFTTGTYFIKIKESSGEVVKRFVVNN</sequence>
<comment type="caution">
    <text evidence="3">The sequence shown here is derived from an EMBL/GenBank/DDBJ whole genome shotgun (WGS) entry which is preliminary data.</text>
</comment>
<feature type="signal peptide" evidence="1">
    <location>
        <begin position="1"/>
        <end position="19"/>
    </location>
</feature>
<keyword evidence="1" id="KW-0732">Signal</keyword>
<evidence type="ECO:0000313" key="4">
    <source>
        <dbReference type="Proteomes" id="UP001595616"/>
    </source>
</evidence>
<accession>A0ABV7YSA8</accession>
<feature type="chain" id="PRO_5046712925" evidence="1">
    <location>
        <begin position="20"/>
        <end position="881"/>
    </location>
</feature>
<gene>
    <name evidence="3" type="ORF">ACFOOI_03540</name>
</gene>
<dbReference type="Pfam" id="PF18962">
    <property type="entry name" value="Por_Secre_tail"/>
    <property type="match status" value="1"/>
</dbReference>
<dbReference type="RefSeq" id="WP_379835134.1">
    <property type="nucleotide sequence ID" value="NZ_JBHRYQ010000001.1"/>
</dbReference>
<keyword evidence="4" id="KW-1185">Reference proteome</keyword>
<dbReference type="Gene3D" id="3.40.390.10">
    <property type="entry name" value="Collagenase (Catalytic Domain)"/>
    <property type="match status" value="1"/>
</dbReference>
<name>A0ABV7YSA8_9BACT</name>